<keyword evidence="1" id="KW-1133">Transmembrane helix</keyword>
<keyword evidence="1" id="KW-0472">Membrane</keyword>
<dbReference type="Proteomes" id="UP001304125">
    <property type="component" value="Chromosome"/>
</dbReference>
<keyword evidence="1" id="KW-0812">Transmembrane</keyword>
<keyword evidence="3" id="KW-1185">Reference proteome</keyword>
<name>A0AA96J5W2_9MICO</name>
<proteinExistence type="predicted"/>
<dbReference type="AlphaFoldDB" id="A0AA96J5W2"/>
<dbReference type="RefSeq" id="WP_313496508.1">
    <property type="nucleotide sequence ID" value="NZ_CP134879.1"/>
</dbReference>
<evidence type="ECO:0000313" key="2">
    <source>
        <dbReference type="EMBL" id="WNM23532.1"/>
    </source>
</evidence>
<protein>
    <submittedName>
        <fullName evidence="2">Uncharacterized protein</fullName>
    </submittedName>
</protein>
<reference evidence="2 3" key="1">
    <citation type="submission" date="2023-09" db="EMBL/GenBank/DDBJ databases">
        <title>Demequina sp. a novel bacteria isolated from Capsicum annuum.</title>
        <authorList>
            <person name="Humaira Z."/>
            <person name="Lee J."/>
            <person name="Cho D."/>
        </authorList>
    </citation>
    <scope>NUCLEOTIDE SEQUENCE [LARGE SCALE GENOMIC DNA]</scope>
    <source>
        <strain evidence="2 3">OYTSA14</strain>
    </source>
</reference>
<gene>
    <name evidence="2" type="ORF">RN606_09145</name>
</gene>
<sequence>MNALDERSWISHPHESWLANLVGLSGALLVVLYLSTEEDAAAWVIRLLVALPAAVVGGALWTKPFALNDAQPTVLSKATPIALRGFLWGVGAVWLAWIATWSTRVVEQLDGGTTVNGFFWFAFRTSFLFGWVALGGYLVSLSGRITRRAKASAVRTVQNYFPPMSNKSSTATVYEAAVERASNVAVQFVASPGGTAFAVSTIGVTAWRLMWLLETYVQTHS</sequence>
<feature type="transmembrane region" description="Helical" evidence="1">
    <location>
        <begin position="40"/>
        <end position="61"/>
    </location>
</feature>
<feature type="transmembrane region" description="Helical" evidence="1">
    <location>
        <begin position="119"/>
        <end position="140"/>
    </location>
</feature>
<accession>A0AA96J5W2</accession>
<organism evidence="2 3">
    <name type="scientific">Demequina capsici</name>
    <dbReference type="NCBI Taxonomy" id="3075620"/>
    <lineage>
        <taxon>Bacteria</taxon>
        <taxon>Bacillati</taxon>
        <taxon>Actinomycetota</taxon>
        <taxon>Actinomycetes</taxon>
        <taxon>Micrococcales</taxon>
        <taxon>Demequinaceae</taxon>
        <taxon>Demequina</taxon>
    </lineage>
</organism>
<evidence type="ECO:0000256" key="1">
    <source>
        <dbReference type="SAM" id="Phobius"/>
    </source>
</evidence>
<evidence type="ECO:0000313" key="3">
    <source>
        <dbReference type="Proteomes" id="UP001304125"/>
    </source>
</evidence>
<dbReference type="EMBL" id="CP134879">
    <property type="protein sequence ID" value="WNM23532.1"/>
    <property type="molecule type" value="Genomic_DNA"/>
</dbReference>
<feature type="transmembrane region" description="Helical" evidence="1">
    <location>
        <begin position="17"/>
        <end position="34"/>
    </location>
</feature>
<feature type="transmembrane region" description="Helical" evidence="1">
    <location>
        <begin position="81"/>
        <end position="99"/>
    </location>
</feature>